<gene>
    <name evidence="2" type="ORF">ACFSR9_04120</name>
</gene>
<dbReference type="CDD" id="cd04301">
    <property type="entry name" value="NAT_SF"/>
    <property type="match status" value="1"/>
</dbReference>
<sequence>MTRAPATAATVRPMLPADAPDVLALLHWMDAAPEREVFAPDARDVPELCQECEGSRCFITEGADGVSAYAALSPFRDGLVLEGPLGEDPAALRALITRALASADGLPVYAFCARDNLSVRQALEAAGLTPMHSTAFYTAPLEALRGGPAPAGDCAVDTRLTLTEYRALYRAAEDTWADRLDWTPEQFSAHFAQPDVKLLVLRRGGQPVAFAELERRSEDARADMPYLAVHPAERRRGHSRALLALAAQEAARWPEVRSLRTRAHDHLHAARSLYAHAGMTHCRSVVTYLRETEEEA</sequence>
<keyword evidence="2" id="KW-0012">Acyltransferase</keyword>
<organism evidence="2 3">
    <name type="scientific">Deinococcus taklimakanensis</name>
    <dbReference type="NCBI Taxonomy" id="536443"/>
    <lineage>
        <taxon>Bacteria</taxon>
        <taxon>Thermotogati</taxon>
        <taxon>Deinococcota</taxon>
        <taxon>Deinococci</taxon>
        <taxon>Deinococcales</taxon>
        <taxon>Deinococcaceae</taxon>
        <taxon>Deinococcus</taxon>
    </lineage>
</organism>
<evidence type="ECO:0000259" key="1">
    <source>
        <dbReference type="PROSITE" id="PS51186"/>
    </source>
</evidence>
<dbReference type="EC" id="2.3.1.-" evidence="2"/>
<dbReference type="Pfam" id="PF00583">
    <property type="entry name" value="Acetyltransf_1"/>
    <property type="match status" value="1"/>
</dbReference>
<dbReference type="GO" id="GO:0016746">
    <property type="term" value="F:acyltransferase activity"/>
    <property type="evidence" value="ECO:0007669"/>
    <property type="project" value="UniProtKB-KW"/>
</dbReference>
<accession>A0ABW5P2I9</accession>
<keyword evidence="2" id="KW-0808">Transferase</keyword>
<reference evidence="3" key="1">
    <citation type="journal article" date="2019" name="Int. J. Syst. Evol. Microbiol.">
        <title>The Global Catalogue of Microorganisms (GCM) 10K type strain sequencing project: providing services to taxonomists for standard genome sequencing and annotation.</title>
        <authorList>
            <consortium name="The Broad Institute Genomics Platform"/>
            <consortium name="The Broad Institute Genome Sequencing Center for Infectious Disease"/>
            <person name="Wu L."/>
            <person name="Ma J."/>
        </authorList>
    </citation>
    <scope>NUCLEOTIDE SEQUENCE [LARGE SCALE GENOMIC DNA]</scope>
    <source>
        <strain evidence="3">KCTC 33842</strain>
    </source>
</reference>
<evidence type="ECO:0000313" key="3">
    <source>
        <dbReference type="Proteomes" id="UP001597475"/>
    </source>
</evidence>
<dbReference type="InterPro" id="IPR016181">
    <property type="entry name" value="Acyl_CoA_acyltransferase"/>
</dbReference>
<name>A0ABW5P2I9_9DEIO</name>
<keyword evidence="3" id="KW-1185">Reference proteome</keyword>
<protein>
    <submittedName>
        <fullName evidence="2">GNAT family N-acetyltransferase</fullName>
        <ecNumber evidence="2">2.3.1.-</ecNumber>
    </submittedName>
</protein>
<proteinExistence type="predicted"/>
<dbReference type="SUPFAM" id="SSF55729">
    <property type="entry name" value="Acyl-CoA N-acyltransferases (Nat)"/>
    <property type="match status" value="2"/>
</dbReference>
<comment type="caution">
    <text evidence="2">The sequence shown here is derived from an EMBL/GenBank/DDBJ whole genome shotgun (WGS) entry which is preliminary data.</text>
</comment>
<feature type="domain" description="N-acetyltransferase" evidence="1">
    <location>
        <begin position="160"/>
        <end position="296"/>
    </location>
</feature>
<dbReference type="EMBL" id="JBHUMK010000013">
    <property type="protein sequence ID" value="MFD2608629.1"/>
    <property type="molecule type" value="Genomic_DNA"/>
</dbReference>
<dbReference type="InterPro" id="IPR000182">
    <property type="entry name" value="GNAT_dom"/>
</dbReference>
<dbReference type="PROSITE" id="PS51186">
    <property type="entry name" value="GNAT"/>
    <property type="match status" value="1"/>
</dbReference>
<dbReference type="RefSeq" id="WP_386843316.1">
    <property type="nucleotide sequence ID" value="NZ_JBHUMK010000013.1"/>
</dbReference>
<dbReference type="Gene3D" id="3.40.630.30">
    <property type="match status" value="1"/>
</dbReference>
<dbReference type="Proteomes" id="UP001597475">
    <property type="component" value="Unassembled WGS sequence"/>
</dbReference>
<evidence type="ECO:0000313" key="2">
    <source>
        <dbReference type="EMBL" id="MFD2608629.1"/>
    </source>
</evidence>